<reference evidence="2 3" key="1">
    <citation type="submission" date="2018-03" db="EMBL/GenBank/DDBJ databases">
        <title>Whole genome sequencing of Histamine producing bacteria.</title>
        <authorList>
            <person name="Butler K."/>
        </authorList>
    </citation>
    <scope>NUCLEOTIDE SEQUENCE [LARGE SCALE GENOMIC DNA]</scope>
    <source>
        <strain evidence="2 3">ATCC 51761</strain>
    </source>
</reference>
<dbReference type="Proteomes" id="UP000241190">
    <property type="component" value="Unassembled WGS sequence"/>
</dbReference>
<dbReference type="PROSITE" id="PS51257">
    <property type="entry name" value="PROKAR_LIPOPROTEIN"/>
    <property type="match status" value="1"/>
</dbReference>
<proteinExistence type="predicted"/>
<evidence type="ECO:0000256" key="1">
    <source>
        <dbReference type="SAM" id="SignalP"/>
    </source>
</evidence>
<protein>
    <submittedName>
        <fullName evidence="2">TIGR03751 family conjugal transfer lipoprotein</fullName>
    </submittedName>
</protein>
<feature type="chain" id="PRO_5046679741" evidence="1">
    <location>
        <begin position="19"/>
        <end position="139"/>
    </location>
</feature>
<dbReference type="RefSeq" id="WP_045038757.1">
    <property type="nucleotide sequence ID" value="NZ_JZSR01000058.1"/>
</dbReference>
<comment type="caution">
    <text evidence="2">The sequence shown here is derived from an EMBL/GenBank/DDBJ whole genome shotgun (WGS) entry which is preliminary data.</text>
</comment>
<keyword evidence="3" id="KW-1185">Reference proteome</keyword>
<keyword evidence="1" id="KW-0732">Signal</keyword>
<accession>A0ABX5GMV1</accession>
<sequence length="139" mass="15514">MRWIKWMLIASTTLTMTACSTSQESTLPQPATNVKDVWESKTGSGGGDAVVQQRSILRRALSPTDIAQRQSDYSRDSYREIFTQFARLPNPDIVLYVLPHKTGAMPVPGYSTVFPLYERVQYAMPGDDRIVLSTLQGGQ</sequence>
<organism evidence="2 3">
    <name type="scientific">Photobacterium iliopiscarium</name>
    <dbReference type="NCBI Taxonomy" id="56192"/>
    <lineage>
        <taxon>Bacteria</taxon>
        <taxon>Pseudomonadati</taxon>
        <taxon>Pseudomonadota</taxon>
        <taxon>Gammaproteobacteria</taxon>
        <taxon>Vibrionales</taxon>
        <taxon>Vibrionaceae</taxon>
        <taxon>Photobacterium</taxon>
    </lineage>
</organism>
<dbReference type="EMBL" id="PYOP01000049">
    <property type="protein sequence ID" value="PSW92286.1"/>
    <property type="molecule type" value="Genomic_DNA"/>
</dbReference>
<dbReference type="NCBIfam" id="TIGR03751">
    <property type="entry name" value="conj_TIGR03751"/>
    <property type="match status" value="1"/>
</dbReference>
<feature type="signal peptide" evidence="1">
    <location>
        <begin position="1"/>
        <end position="18"/>
    </location>
</feature>
<evidence type="ECO:0000313" key="3">
    <source>
        <dbReference type="Proteomes" id="UP000241190"/>
    </source>
</evidence>
<name>A0ABX5GMV1_9GAMM</name>
<keyword evidence="2" id="KW-0449">Lipoprotein</keyword>
<dbReference type="InterPro" id="IPR022262">
    <property type="entry name" value="Lipoprot_put"/>
</dbReference>
<gene>
    <name evidence="2" type="ORF">C9J52_19040</name>
</gene>
<evidence type="ECO:0000313" key="2">
    <source>
        <dbReference type="EMBL" id="PSW92286.1"/>
    </source>
</evidence>